<accession>A0A0D2JWZ5</accession>
<dbReference type="EMBL" id="AZAC01000012">
    <property type="protein sequence ID" value="KIX14090.1"/>
    <property type="molecule type" value="Genomic_DNA"/>
</dbReference>
<gene>
    <name evidence="1" type="ORF">X474_10675</name>
</gene>
<dbReference type="Proteomes" id="UP000032233">
    <property type="component" value="Unassembled WGS sequence"/>
</dbReference>
<sequence length="62" mass="7354">MNDRDGAFGANLRLFLLNPSWFCTPFLRKPLSTFSRRRLRFEIIPESLLAFHFVNPSWARLL</sequence>
<keyword evidence="2" id="KW-1185">Reference proteome</keyword>
<organism evidence="1 2">
    <name type="scientific">Dethiosulfatarculus sandiegensis</name>
    <dbReference type="NCBI Taxonomy" id="1429043"/>
    <lineage>
        <taxon>Bacteria</taxon>
        <taxon>Pseudomonadati</taxon>
        <taxon>Thermodesulfobacteriota</taxon>
        <taxon>Desulfarculia</taxon>
        <taxon>Desulfarculales</taxon>
        <taxon>Desulfarculaceae</taxon>
        <taxon>Dethiosulfatarculus</taxon>
    </lineage>
</organism>
<evidence type="ECO:0000313" key="1">
    <source>
        <dbReference type="EMBL" id="KIX14090.1"/>
    </source>
</evidence>
<reference evidence="1 2" key="1">
    <citation type="submission" date="2013-11" db="EMBL/GenBank/DDBJ databases">
        <title>Metagenomic analysis of a methanogenic consortium involved in long chain n-alkane degradation.</title>
        <authorList>
            <person name="Davidova I.A."/>
            <person name="Callaghan A.V."/>
            <person name="Wawrik B."/>
            <person name="Pruitt S."/>
            <person name="Marks C."/>
            <person name="Duncan K.E."/>
            <person name="Suflita J.M."/>
        </authorList>
    </citation>
    <scope>NUCLEOTIDE SEQUENCE [LARGE SCALE GENOMIC DNA]</scope>
    <source>
        <strain evidence="1 2">SPR</strain>
    </source>
</reference>
<dbReference type="InParanoid" id="A0A0D2JWZ5"/>
<comment type="caution">
    <text evidence="1">The sequence shown here is derived from an EMBL/GenBank/DDBJ whole genome shotgun (WGS) entry which is preliminary data.</text>
</comment>
<name>A0A0D2JWZ5_9BACT</name>
<proteinExistence type="predicted"/>
<dbReference type="AlphaFoldDB" id="A0A0D2JWZ5"/>
<evidence type="ECO:0000313" key="2">
    <source>
        <dbReference type="Proteomes" id="UP000032233"/>
    </source>
</evidence>
<protein>
    <submittedName>
        <fullName evidence="1">Uncharacterized protein</fullName>
    </submittedName>
</protein>